<dbReference type="RefSeq" id="WP_032954793.1">
    <property type="nucleotide sequence ID" value="NZ_JABUNQ010000001.1"/>
</dbReference>
<dbReference type="NCBIfam" id="NF033516">
    <property type="entry name" value="transpos_IS3"/>
    <property type="match status" value="1"/>
</dbReference>
<dbReference type="InterPro" id="IPR050900">
    <property type="entry name" value="Transposase_IS3/IS150/IS904"/>
</dbReference>
<accession>A0A270N2D9</accession>
<dbReference type="PANTHER" id="PTHR46889:SF5">
    <property type="entry name" value="INTEGRASE PROTEIN"/>
    <property type="match status" value="1"/>
</dbReference>
<dbReference type="InterPro" id="IPR012337">
    <property type="entry name" value="RNaseH-like_sf"/>
</dbReference>
<dbReference type="PANTHER" id="PTHR46889">
    <property type="entry name" value="TRANSPOSASE INSF FOR INSERTION SEQUENCE IS3B-RELATED"/>
    <property type="match status" value="1"/>
</dbReference>
<dbReference type="Proteomes" id="UP000216433">
    <property type="component" value="Unassembled WGS sequence"/>
</dbReference>
<dbReference type="InterPro" id="IPR025948">
    <property type="entry name" value="HTH-like_dom"/>
</dbReference>
<proteinExistence type="predicted"/>
<dbReference type="SUPFAM" id="SSF53098">
    <property type="entry name" value="Ribonuclease H-like"/>
    <property type="match status" value="1"/>
</dbReference>
<comment type="caution">
    <text evidence="2">The sequence shown here is derived from an EMBL/GenBank/DDBJ whole genome shotgun (WGS) entry which is preliminary data.</text>
</comment>
<dbReference type="Pfam" id="PF13276">
    <property type="entry name" value="HTH_21"/>
    <property type="match status" value="1"/>
</dbReference>
<dbReference type="InterPro" id="IPR036397">
    <property type="entry name" value="RNaseH_sf"/>
</dbReference>
<dbReference type="Gene3D" id="3.30.420.10">
    <property type="entry name" value="Ribonuclease H-like superfamily/Ribonuclease H"/>
    <property type="match status" value="1"/>
</dbReference>
<organism evidence="2 3">
    <name type="scientific">Stenotrophomonas maltophilia</name>
    <name type="common">Pseudomonas maltophilia</name>
    <name type="synonym">Xanthomonas maltophilia</name>
    <dbReference type="NCBI Taxonomy" id="40324"/>
    <lineage>
        <taxon>Bacteria</taxon>
        <taxon>Pseudomonadati</taxon>
        <taxon>Pseudomonadota</taxon>
        <taxon>Gammaproteobacteria</taxon>
        <taxon>Lysobacterales</taxon>
        <taxon>Lysobacteraceae</taxon>
        <taxon>Stenotrophomonas</taxon>
        <taxon>Stenotrophomonas maltophilia group</taxon>
    </lineage>
</organism>
<dbReference type="PROSITE" id="PS50994">
    <property type="entry name" value="INTEGRASE"/>
    <property type="match status" value="1"/>
</dbReference>
<evidence type="ECO:0000313" key="2">
    <source>
        <dbReference type="EMBL" id="PAM66296.1"/>
    </source>
</evidence>
<sequence>MRYAFVASQRTHYPTRLLCRVLGVSVSGFHDYLRRQCAQACDADSALRTELRAIHVTSKRSYGRRRLVRALRARNHPVGHKRVARLMAEERIQGKTKGRFRPKSSGGSSQLAPNLLDRQFAPGTGPTAWVGDITYVPTRQGWLHLAVVISVQTRQVLGYSVSKRLTEELVVKAFANAWALHPQRPGLIFHSDRGGQYWGNEFRQLLQSHDVVQSMSRPGNCWDNAVAESFFATLKTEEAAEPYASREQASQSIAAYIHGFYNPARLHSALGYHSPNNYARQLRAAA</sequence>
<reference evidence="2 3" key="1">
    <citation type="submission" date="2017-06" db="EMBL/GenBank/DDBJ databases">
        <title>Genome sequencing and assembly of Stenotrophomonas maltophilia DF07.</title>
        <authorList>
            <person name="Iyer R."/>
        </authorList>
    </citation>
    <scope>NUCLEOTIDE SEQUENCE [LARGE SCALE GENOMIC DNA]</scope>
    <source>
        <strain evidence="2 3">DF07</strain>
    </source>
</reference>
<dbReference type="EMBL" id="NJGC01000054">
    <property type="protein sequence ID" value="PAM66296.1"/>
    <property type="molecule type" value="Genomic_DNA"/>
</dbReference>
<protein>
    <submittedName>
        <fullName evidence="2">Transposase</fullName>
    </submittedName>
</protein>
<dbReference type="InterPro" id="IPR048020">
    <property type="entry name" value="Transpos_IS3"/>
</dbReference>
<feature type="domain" description="Integrase catalytic" evidence="1">
    <location>
        <begin position="118"/>
        <end position="283"/>
    </location>
</feature>
<dbReference type="InterPro" id="IPR001584">
    <property type="entry name" value="Integrase_cat-core"/>
</dbReference>
<name>A0A270N2D9_STEMA</name>
<gene>
    <name evidence="2" type="ORF">CEK00_21170</name>
</gene>
<evidence type="ECO:0000259" key="1">
    <source>
        <dbReference type="PROSITE" id="PS50994"/>
    </source>
</evidence>
<evidence type="ECO:0000313" key="3">
    <source>
        <dbReference type="Proteomes" id="UP000216433"/>
    </source>
</evidence>
<dbReference type="Pfam" id="PF00665">
    <property type="entry name" value="rve"/>
    <property type="match status" value="1"/>
</dbReference>
<dbReference type="AlphaFoldDB" id="A0A270N2D9"/>
<dbReference type="GO" id="GO:0003676">
    <property type="term" value="F:nucleic acid binding"/>
    <property type="evidence" value="ECO:0007669"/>
    <property type="project" value="InterPro"/>
</dbReference>
<dbReference type="Pfam" id="PF13333">
    <property type="entry name" value="rve_2"/>
    <property type="match status" value="1"/>
</dbReference>
<dbReference type="GO" id="GO:0015074">
    <property type="term" value="P:DNA integration"/>
    <property type="evidence" value="ECO:0007669"/>
    <property type="project" value="InterPro"/>
</dbReference>